<dbReference type="InterPro" id="IPR006471">
    <property type="entry name" value="Formate_DH_gsu"/>
</dbReference>
<dbReference type="EMBL" id="CP023284">
    <property type="protein sequence ID" value="ATA53704.1"/>
    <property type="molecule type" value="Genomic_DNA"/>
</dbReference>
<dbReference type="GO" id="GO:0009055">
    <property type="term" value="F:electron transfer activity"/>
    <property type="evidence" value="ECO:0007669"/>
    <property type="project" value="InterPro"/>
</dbReference>
<dbReference type="GO" id="GO:0022904">
    <property type="term" value="P:respiratory electron transport chain"/>
    <property type="evidence" value="ECO:0007669"/>
    <property type="project" value="InterPro"/>
</dbReference>
<dbReference type="InterPro" id="IPR051817">
    <property type="entry name" value="FDH_cytochrome_b556_subunit"/>
</dbReference>
<keyword evidence="9" id="KW-0249">Electron transport</keyword>
<evidence type="ECO:0000256" key="12">
    <source>
        <dbReference type="ARBA" id="ARBA00023136"/>
    </source>
</evidence>
<feature type="transmembrane region" description="Helical" evidence="14">
    <location>
        <begin position="337"/>
        <end position="358"/>
    </location>
</feature>
<dbReference type="Gene3D" id="1.20.950.20">
    <property type="entry name" value="Transmembrane di-heme cytochromes, Chain C"/>
    <property type="match status" value="1"/>
</dbReference>
<feature type="region of interest" description="Disordered" evidence="13">
    <location>
        <begin position="75"/>
        <end position="98"/>
    </location>
</feature>
<feature type="chain" id="PRO_5012196883" evidence="15">
    <location>
        <begin position="29"/>
        <end position="418"/>
    </location>
</feature>
<dbReference type="InterPro" id="IPR016174">
    <property type="entry name" value="Di-haem_cyt_TM"/>
</dbReference>
<evidence type="ECO:0000313" key="17">
    <source>
        <dbReference type="EMBL" id="ATA53704.1"/>
    </source>
</evidence>
<evidence type="ECO:0000256" key="1">
    <source>
        <dbReference type="ARBA" id="ARBA00001971"/>
    </source>
</evidence>
<dbReference type="PANTHER" id="PTHR30074">
    <property type="entry name" value="FORMATE DEHYDROGENASE, NITRATE-INDUCIBLE, CYTOCHROME B556 FDN SUBUNIT"/>
    <property type="match status" value="1"/>
</dbReference>
<dbReference type="AlphaFoldDB" id="A0A250DHF9"/>
<name>A0A250DHF9_9BURK</name>
<evidence type="ECO:0000256" key="4">
    <source>
        <dbReference type="ARBA" id="ARBA00022448"/>
    </source>
</evidence>
<dbReference type="InterPro" id="IPR011577">
    <property type="entry name" value="Cyt_b561_bac/Ni-Hgenase"/>
</dbReference>
<comment type="similarity">
    <text evidence="3">Belongs to the formate dehydrogenase gamma subunit family.</text>
</comment>
<keyword evidence="15" id="KW-0732">Signal</keyword>
<feature type="region of interest" description="Disordered" evidence="13">
    <location>
        <begin position="395"/>
        <end position="418"/>
    </location>
</feature>
<dbReference type="GO" id="GO:0009326">
    <property type="term" value="C:formate dehydrogenase complex"/>
    <property type="evidence" value="ECO:0007669"/>
    <property type="project" value="InterPro"/>
</dbReference>
<evidence type="ECO:0000259" key="16">
    <source>
        <dbReference type="Pfam" id="PF01292"/>
    </source>
</evidence>
<dbReference type="GO" id="GO:0008863">
    <property type="term" value="F:formate dehydrogenase (NAD+) activity"/>
    <property type="evidence" value="ECO:0007669"/>
    <property type="project" value="InterPro"/>
</dbReference>
<keyword evidence="4" id="KW-0813">Transport</keyword>
<keyword evidence="12 14" id="KW-0472">Membrane</keyword>
<evidence type="ECO:0000256" key="6">
    <source>
        <dbReference type="ARBA" id="ARBA00022617"/>
    </source>
</evidence>
<feature type="transmembrane region" description="Helical" evidence="14">
    <location>
        <begin position="297"/>
        <end position="317"/>
    </location>
</feature>
<keyword evidence="10 14" id="KW-1133">Transmembrane helix</keyword>
<evidence type="ECO:0000256" key="13">
    <source>
        <dbReference type="SAM" id="MobiDB-lite"/>
    </source>
</evidence>
<evidence type="ECO:0000256" key="7">
    <source>
        <dbReference type="ARBA" id="ARBA00022692"/>
    </source>
</evidence>
<dbReference type="GO" id="GO:0005886">
    <property type="term" value="C:plasma membrane"/>
    <property type="evidence" value="ECO:0007669"/>
    <property type="project" value="UniProtKB-SubCell"/>
</dbReference>
<feature type="domain" description="Cytochrome b561 bacterial/Ni-hydrogenase" evidence="16">
    <location>
        <begin position="189"/>
        <end position="362"/>
    </location>
</feature>
<dbReference type="GO" id="GO:0046872">
    <property type="term" value="F:metal ion binding"/>
    <property type="evidence" value="ECO:0007669"/>
    <property type="project" value="UniProtKB-KW"/>
</dbReference>
<reference evidence="17 18" key="1">
    <citation type="submission" date="2017-09" db="EMBL/GenBank/DDBJ databases">
        <title>The diverse metabolic capabilities of V. boronicumulans make it an excellent choice for continued studies on novel biodegradation.</title>
        <authorList>
            <person name="Sun S."/>
        </authorList>
    </citation>
    <scope>NUCLEOTIDE SEQUENCE [LARGE SCALE GENOMIC DNA]</scope>
    <source>
        <strain evidence="17 18">J1</strain>
    </source>
</reference>
<evidence type="ECO:0000256" key="5">
    <source>
        <dbReference type="ARBA" id="ARBA00022475"/>
    </source>
</evidence>
<proteinExistence type="inferred from homology"/>
<dbReference type="NCBIfam" id="TIGR01583">
    <property type="entry name" value="formate-DH-gamm"/>
    <property type="match status" value="1"/>
</dbReference>
<keyword evidence="6" id="KW-0349">Heme</keyword>
<evidence type="ECO:0000313" key="18">
    <source>
        <dbReference type="Proteomes" id="UP000217154"/>
    </source>
</evidence>
<protein>
    <submittedName>
        <fullName evidence="17">Formate dehydrogenase subunit gamma</fullName>
    </submittedName>
</protein>
<evidence type="ECO:0000256" key="9">
    <source>
        <dbReference type="ARBA" id="ARBA00022982"/>
    </source>
</evidence>
<dbReference type="KEGG" id="vbo:CKY39_11115"/>
<comment type="cofactor">
    <cofactor evidence="1">
        <name>heme</name>
        <dbReference type="ChEBI" id="CHEBI:30413"/>
    </cofactor>
</comment>
<evidence type="ECO:0000256" key="14">
    <source>
        <dbReference type="SAM" id="Phobius"/>
    </source>
</evidence>
<evidence type="ECO:0000256" key="2">
    <source>
        <dbReference type="ARBA" id="ARBA00004651"/>
    </source>
</evidence>
<dbReference type="Proteomes" id="UP000217154">
    <property type="component" value="Chromosome"/>
</dbReference>
<dbReference type="RefSeq" id="WP_095744481.1">
    <property type="nucleotide sequence ID" value="NZ_CP023284.1"/>
</dbReference>
<gene>
    <name evidence="17" type="ORF">CKY39_11115</name>
</gene>
<sequence>MSVTIRTRHAFHALLATALLGWAAVAPAQEATPAASGAVTAAPAPASPAAAAAAAPKAEGGIRSQNIFDVKPEASADPNYLNQTNGERNKVQPGNNAPMWRQVSGGVTGYSSLPVSQAPEAGNLIQRFVQYPGSRFTNAGEAWRQVRNDWIIPYGAALLFVTLLALAIFYFTRGPIRLHGTETGRKIERFTPFERATHWSNALAFVTLAISGIVMAFGKFFLLPVLGSALFGWLAYVLKTVHNFVGPLFVVTTLFMIFTFIRSNWPSKDDFTWLRHGGGLFGGKEPASHRFNAGEKAVFWGGVLFLGSIVIASGLFLDKLLPGFVYTRGEMQVAHMVHAVATLLMMAMIMGHIYIGTLGMDGAYKAMREGYVDEAWAREHHKLWYDDIQAGKIPAQRSQPAGASEPARPATAQQGTSA</sequence>
<comment type="subcellular location">
    <subcellularLocation>
        <location evidence="2">Cell membrane</location>
        <topology evidence="2">Multi-pass membrane protein</topology>
    </subcellularLocation>
</comment>
<keyword evidence="7 14" id="KW-0812">Transmembrane</keyword>
<dbReference type="GO" id="GO:0009061">
    <property type="term" value="P:anaerobic respiration"/>
    <property type="evidence" value="ECO:0007669"/>
    <property type="project" value="TreeGrafter"/>
</dbReference>
<evidence type="ECO:0000256" key="10">
    <source>
        <dbReference type="ARBA" id="ARBA00022989"/>
    </source>
</evidence>
<feature type="transmembrane region" description="Helical" evidence="14">
    <location>
        <begin position="241"/>
        <end position="261"/>
    </location>
</feature>
<keyword evidence="5" id="KW-1003">Cell membrane</keyword>
<evidence type="ECO:0000256" key="15">
    <source>
        <dbReference type="SAM" id="SignalP"/>
    </source>
</evidence>
<dbReference type="GO" id="GO:0015944">
    <property type="term" value="P:formate oxidation"/>
    <property type="evidence" value="ECO:0007669"/>
    <property type="project" value="TreeGrafter"/>
</dbReference>
<keyword evidence="8" id="KW-0479">Metal-binding</keyword>
<organism evidence="17 18">
    <name type="scientific">Variovorax boronicumulans</name>
    <dbReference type="NCBI Taxonomy" id="436515"/>
    <lineage>
        <taxon>Bacteria</taxon>
        <taxon>Pseudomonadati</taxon>
        <taxon>Pseudomonadota</taxon>
        <taxon>Betaproteobacteria</taxon>
        <taxon>Burkholderiales</taxon>
        <taxon>Comamonadaceae</taxon>
        <taxon>Variovorax</taxon>
    </lineage>
</organism>
<dbReference type="SUPFAM" id="SSF81342">
    <property type="entry name" value="Transmembrane di-heme cytochromes"/>
    <property type="match status" value="1"/>
</dbReference>
<evidence type="ECO:0000256" key="11">
    <source>
        <dbReference type="ARBA" id="ARBA00023004"/>
    </source>
</evidence>
<keyword evidence="11" id="KW-0408">Iron</keyword>
<dbReference type="GO" id="GO:0036397">
    <property type="term" value="F:formate dehydrogenase (quinone) activity"/>
    <property type="evidence" value="ECO:0007669"/>
    <property type="project" value="TreeGrafter"/>
</dbReference>
<dbReference type="Pfam" id="PF01292">
    <property type="entry name" value="Ni_hydr_CYTB"/>
    <property type="match status" value="1"/>
</dbReference>
<evidence type="ECO:0000256" key="3">
    <source>
        <dbReference type="ARBA" id="ARBA00010747"/>
    </source>
</evidence>
<feature type="transmembrane region" description="Helical" evidence="14">
    <location>
        <begin position="202"/>
        <end position="235"/>
    </location>
</feature>
<accession>A0A250DHF9</accession>
<feature type="transmembrane region" description="Helical" evidence="14">
    <location>
        <begin position="150"/>
        <end position="171"/>
    </location>
</feature>
<feature type="signal peptide" evidence="15">
    <location>
        <begin position="1"/>
        <end position="28"/>
    </location>
</feature>
<evidence type="ECO:0000256" key="8">
    <source>
        <dbReference type="ARBA" id="ARBA00022723"/>
    </source>
</evidence>
<dbReference type="PANTHER" id="PTHR30074:SF6">
    <property type="entry name" value="FORMATE DEHYDROGENASE GAMMA SUBUNIT"/>
    <property type="match status" value="1"/>
</dbReference>